<reference evidence="1" key="1">
    <citation type="submission" date="2022-05" db="EMBL/GenBank/DDBJ databases">
        <authorList>
            <person name="Alioto T."/>
            <person name="Alioto T."/>
            <person name="Gomez Garrido J."/>
        </authorList>
    </citation>
    <scope>NUCLEOTIDE SEQUENCE</scope>
    <source>
        <strain evidence="1">0</strain>
        <plasmid evidence="1">P1</plasmid>
    </source>
</reference>
<proteinExistence type="predicted"/>
<dbReference type="GO" id="GO:0016788">
    <property type="term" value="F:hydrolase activity, acting on ester bonds"/>
    <property type="evidence" value="ECO:0007669"/>
    <property type="project" value="UniProtKB-ARBA"/>
</dbReference>
<sequence>MAEVPLPTPTDNQVPSTDIRDAVYAGAMLDKVVTSTELKYIDRLGGEHYTVDGIKAEGDKVVEETRQNLIPLSRQYMTLAAAQADIANIPEGSATYYRSPDDSALAIEVINNGGTLEPTGRKMPSQEYVEERTGAILNSIRIYSSQAAAQADVDAGYIEDGNFCYARTESDASIASELQNEAGVLVATGRVIPAKTAIDDAIAPYSPLLPLTKTSEFFETGVSGNEYESVTDEDITFDENKNILRCIRDGKQMFFIPIWSKEITGEKLVIAGIEIDPAGIPPAILSANLLGLSQSSHFLLSSQFDPGGEFEAVTDQDIQMDENYNIISCLREGKRIFFVPVSSKSLETNEFLLSGASELINSTMFSPGGEFEAWASYSDIQSDETENLLSFLKGGVRRFLTPVSTPEIDADVVKISGVEISKALGIKKSNKIPYAQTVSGKSQVFVFNTETSAITRVTDGTANETNPEINDAGLLTWDSDRDSTVIAGKFFQADTGDIYPLISRTVIAGWGDSFMEQPVMMNTLHSLTGLTAYNFGKSGLRSTAVAARQGGEPFYCRPDGGAIPASGSVNLLPNQPGPAASASNGAMTGIKCNLGGVDGTFNWSGTQAYFTRDASGDAVNVAENVPLFVYPYTTSTVVGSIAAGVLYDQHDEAILVLTCGRNNTTLWTEVLRNIQNIVDYLKPYGKRFVICPQFTQASETRGTDGYQRIHTINAALKAAFPENYVEIDGVDLMQNFKNHYNPAYAQDVTDIANDTTPTSLRTDNLHPSQVLQSNALYIGAEVNANFIYQFMKLKGWVN</sequence>
<keyword evidence="2" id="KW-1185">Reference proteome</keyword>
<evidence type="ECO:0000313" key="2">
    <source>
        <dbReference type="Proteomes" id="UP000789617"/>
    </source>
</evidence>
<organism evidence="1 2">
    <name type="scientific">Klebsiella variicola</name>
    <dbReference type="NCBI Taxonomy" id="244366"/>
    <lineage>
        <taxon>Bacteria</taxon>
        <taxon>Pseudomonadati</taxon>
        <taxon>Pseudomonadota</taxon>
        <taxon>Gammaproteobacteria</taxon>
        <taxon>Enterobacterales</taxon>
        <taxon>Enterobacteriaceae</taxon>
        <taxon>Klebsiella/Raoultella group</taxon>
        <taxon>Klebsiella</taxon>
        <taxon>Klebsiella pneumoniae complex</taxon>
    </lineage>
</organism>
<keyword evidence="1" id="KW-0614">Plasmid</keyword>
<name>A0A9P0VGC4_KLEVA</name>
<protein>
    <recommendedName>
        <fullName evidence="3">Flagellar biosynthesis, cell-distal portion of basal-body rod</fullName>
    </recommendedName>
</protein>
<evidence type="ECO:0000313" key="1">
    <source>
        <dbReference type="EMBL" id="CAH6258528.1"/>
    </source>
</evidence>
<evidence type="ECO:0008006" key="3">
    <source>
        <dbReference type="Google" id="ProtNLM"/>
    </source>
</evidence>
<dbReference type="EMBL" id="OW969750">
    <property type="protein sequence ID" value="CAH6258528.1"/>
    <property type="molecule type" value="Genomic_DNA"/>
</dbReference>
<dbReference type="Gene3D" id="3.40.50.1110">
    <property type="entry name" value="SGNH hydrolase"/>
    <property type="match status" value="1"/>
</dbReference>
<dbReference type="InterPro" id="IPR036514">
    <property type="entry name" value="SGNH_hydro_sf"/>
</dbReference>
<dbReference type="AlphaFoldDB" id="A0A9P0VGC4"/>
<dbReference type="Proteomes" id="UP000789617">
    <property type="component" value="Plasmid P1"/>
</dbReference>
<gene>
    <name evidence="1" type="ORF">AN2335V1_4950</name>
</gene>
<accession>A0A9P0VGC4</accession>
<geneLocation type="plasmid" evidence="1 2">
    <name>P1</name>
</geneLocation>